<dbReference type="EMBL" id="CP016893">
    <property type="protein sequence ID" value="AST57334.1"/>
    <property type="molecule type" value="Genomic_DNA"/>
</dbReference>
<dbReference type="RefSeq" id="WP_094397183.1">
    <property type="nucleotide sequence ID" value="NZ_CP016893.1"/>
</dbReference>
<dbReference type="AlphaFoldDB" id="A0A223HYH0"/>
<protein>
    <submittedName>
        <fullName evidence="1">Membrane protein</fullName>
    </submittedName>
</protein>
<gene>
    <name evidence="1" type="ORF">Thert_01253</name>
</gene>
<reference evidence="1 2" key="1">
    <citation type="submission" date="2016-08" db="EMBL/GenBank/DDBJ databases">
        <title>A novel genetic cassette of butanologenic Thermoanaerobacterium thermosaccharolyticum that directly convert cellulose to butanol.</title>
        <authorList>
            <person name="Li T."/>
            <person name="He J."/>
        </authorList>
    </citation>
    <scope>NUCLEOTIDE SEQUENCE [LARGE SCALE GENOMIC DNA]</scope>
    <source>
        <strain evidence="1 2">TG57</strain>
    </source>
</reference>
<proteinExistence type="predicted"/>
<dbReference type="Proteomes" id="UP000214975">
    <property type="component" value="Chromosome"/>
</dbReference>
<evidence type="ECO:0000313" key="1">
    <source>
        <dbReference type="EMBL" id="AST57334.1"/>
    </source>
</evidence>
<evidence type="ECO:0000313" key="2">
    <source>
        <dbReference type="Proteomes" id="UP000214975"/>
    </source>
</evidence>
<organism evidence="1 2">
    <name type="scientific">Thermoanaerobacterium thermosaccharolyticum</name>
    <name type="common">Clostridium thermosaccharolyticum</name>
    <dbReference type="NCBI Taxonomy" id="1517"/>
    <lineage>
        <taxon>Bacteria</taxon>
        <taxon>Bacillati</taxon>
        <taxon>Bacillota</taxon>
        <taxon>Clostridia</taxon>
        <taxon>Thermoanaerobacterales</taxon>
        <taxon>Thermoanaerobacteraceae</taxon>
        <taxon>Thermoanaerobacterium</taxon>
    </lineage>
</organism>
<name>A0A223HYH0_THETR</name>
<sequence length="240" mass="27854">MKSFGDVSLETLVSFTNNFLPYPKENMTFWFTLYIIYFAPKLLALFTMGDFFYEDFRICSVYVFTRKDNRSFWFINKLFKLMWYILAYYASITAVVSIVGIIKRFNVDSVGSFLLIFAATVVLNVITTLIFALLANILSLYANAEMSMVFTLFIFAVFHIPAFVWLGNFQNLIIKLDPALQTVLVWHDDSFLAKYNSLFNMSTISGFNVWWSLFILGVYLILAAFTGIKVIRMIEITDKY</sequence>
<accession>A0A223HYH0</accession>